<dbReference type="PROSITE" id="PS51387">
    <property type="entry name" value="FAD_PCMH"/>
    <property type="match status" value="1"/>
</dbReference>
<dbReference type="InterPro" id="IPR016164">
    <property type="entry name" value="FAD-linked_Oxase-like_C"/>
</dbReference>
<evidence type="ECO:0000313" key="5">
    <source>
        <dbReference type="Proteomes" id="UP001204851"/>
    </source>
</evidence>
<evidence type="ECO:0000259" key="3">
    <source>
        <dbReference type="PROSITE" id="PS51387"/>
    </source>
</evidence>
<dbReference type="InterPro" id="IPR016166">
    <property type="entry name" value="FAD-bd_PCMH"/>
</dbReference>
<keyword evidence="1" id="KW-0285">Flavoprotein</keyword>
<evidence type="ECO:0000313" key="4">
    <source>
        <dbReference type="EMBL" id="MCO5979234.1"/>
    </source>
</evidence>
<reference evidence="4 5" key="1">
    <citation type="submission" date="2022-06" db="EMBL/GenBank/DDBJ databases">
        <title>Ideonella sp. NS12-5 Genome sequencing and assembly.</title>
        <authorList>
            <person name="Jung Y."/>
        </authorList>
    </citation>
    <scope>NUCLEOTIDE SEQUENCE [LARGE SCALE GENOMIC DNA]</scope>
    <source>
        <strain evidence="4 5">NS12-5</strain>
    </source>
</reference>
<keyword evidence="5" id="KW-1185">Reference proteome</keyword>
<organism evidence="4 5">
    <name type="scientific">Ideonella oryzae</name>
    <dbReference type="NCBI Taxonomy" id="2937441"/>
    <lineage>
        <taxon>Bacteria</taxon>
        <taxon>Pseudomonadati</taxon>
        <taxon>Pseudomonadota</taxon>
        <taxon>Betaproteobacteria</taxon>
        <taxon>Burkholderiales</taxon>
        <taxon>Sphaerotilaceae</taxon>
        <taxon>Ideonella</taxon>
    </lineage>
</organism>
<comment type="caution">
    <text evidence="4">The sequence shown here is derived from an EMBL/GenBank/DDBJ whole genome shotgun (WGS) entry which is preliminary data.</text>
</comment>
<dbReference type="PANTHER" id="PTHR11748:SF119">
    <property type="entry name" value="D-2-HYDROXYGLUTARATE DEHYDROGENASE"/>
    <property type="match status" value="1"/>
</dbReference>
<evidence type="ECO:0000256" key="1">
    <source>
        <dbReference type="ARBA" id="ARBA00022630"/>
    </source>
</evidence>
<dbReference type="InterPro" id="IPR036318">
    <property type="entry name" value="FAD-bd_PCMH-like_sf"/>
</dbReference>
<feature type="domain" description="FAD-binding PCMH-type" evidence="3">
    <location>
        <begin position="45"/>
        <end position="218"/>
    </location>
</feature>
<dbReference type="Pfam" id="PF01565">
    <property type="entry name" value="FAD_binding_4"/>
    <property type="match status" value="1"/>
</dbReference>
<dbReference type="Gene3D" id="3.30.465.10">
    <property type="match status" value="1"/>
</dbReference>
<dbReference type="InterPro" id="IPR016169">
    <property type="entry name" value="FAD-bd_PCMH_sub2"/>
</dbReference>
<accession>A0ABT1BTI6</accession>
<dbReference type="Proteomes" id="UP001204851">
    <property type="component" value="Unassembled WGS sequence"/>
</dbReference>
<gene>
    <name evidence="4" type="ORF">M0L44_21250</name>
</gene>
<keyword evidence="2" id="KW-0274">FAD</keyword>
<dbReference type="PANTHER" id="PTHR11748">
    <property type="entry name" value="D-LACTATE DEHYDROGENASE"/>
    <property type="match status" value="1"/>
</dbReference>
<dbReference type="EMBL" id="JAMXMC010000018">
    <property type="protein sequence ID" value="MCO5979234.1"/>
    <property type="molecule type" value="Genomic_DNA"/>
</dbReference>
<protein>
    <submittedName>
        <fullName evidence="4">FAD-binding oxidoreductase</fullName>
    </submittedName>
</protein>
<proteinExistence type="predicted"/>
<evidence type="ECO:0000256" key="2">
    <source>
        <dbReference type="ARBA" id="ARBA00022827"/>
    </source>
</evidence>
<dbReference type="RefSeq" id="WP_252772184.1">
    <property type="nucleotide sequence ID" value="NZ_JAMXMC010000018.1"/>
</dbReference>
<dbReference type="SUPFAM" id="SSF56176">
    <property type="entry name" value="FAD-binding/transporter-associated domain-like"/>
    <property type="match status" value="1"/>
</dbReference>
<dbReference type="InterPro" id="IPR006094">
    <property type="entry name" value="Oxid_FAD_bind_N"/>
</dbReference>
<name>A0ABT1BTI6_9BURK</name>
<sequence length="459" mass="50244">MTTSAYPIDTLRAELPALDWITEPHRVENLSRDFAWYSPVLERTLAGKHGDIAVRPRSEDEIRAVVGACARLAIPITLRGTGTGNYGQCTPLHGGLILDMSAYNAFLWARPGVGRAQAGIRLAAFDDAARPLGWELRWLPSTFRSATLGGLFGGGFGGAGSLRYGPLAAPGNILAVRAMTVEPEPQIIELRGPEALVMHHVYGTNGIVLELEVGLAPAHDWLEGVATFDDFDAALRFGADLGRAPGLVTKEVSFMAAPITDYFTKLGLPQGRHAVVFLAAEFCEETIAQMLAERGGTLSYRATAAEVAASRRTLLEYVWNHTTLHAFKVEKNLTYIQSAYNPSCYLEQVRTLAQRFAGEVQMHVEFLRTKEGEYSCSGLEIICTRDETRLAEIMQAYRDSGVVINNPHTCYVEEGKQNLKLNPQVLAMKQRFDPQGLLNPGKLKSWAPAQPLAQEPAHA</sequence>
<dbReference type="SUPFAM" id="SSF55103">
    <property type="entry name" value="FAD-linked oxidases, C-terminal domain"/>
    <property type="match status" value="1"/>
</dbReference>